<dbReference type="InterPro" id="IPR020855">
    <property type="entry name" value="Ureohydrolase_Mn_BS"/>
</dbReference>
<sequence length="327" mass="34616">MTTPSDALLQVALIPYVCGAGAQTPGCEQGPLDFELRGLSDALQASGRDVWWSVDPEALLAGPYGSSAHRDLPPLGSDERNEIVVWHVRGLADRVEEDVRNGAFVVTLGGDHSMAAGSITGLARGLKKTMGADVRLGLLWLDAHADLNTLATTPSKALHGMPLSQVLGLDVAHDPFGLGHDAVVVAPSHLLYAGLRDLDPGEVDFIRDMNIHSFPMRDLVGKDLASTLIAAMAAMDVDVWAISLDLDGLDPAFAPAVGTPVAGGLNHSDVLQALRAIMDRFDVRLFEVAEHNPTLKGAGVNYQTALSTLQVVLDGATQRFKIRSDAA</sequence>
<evidence type="ECO:0000313" key="13">
    <source>
        <dbReference type="Proteomes" id="UP000009286"/>
    </source>
</evidence>
<reference evidence="12 13" key="1">
    <citation type="journal article" date="2011" name="BMC Genomics">
        <title>Genomic insights into an obligate epibiotic bacterial predator: Micavibrio aeruginosavorus ARL-13.</title>
        <authorList>
            <person name="Wang Z."/>
            <person name="Kadouri D."/>
            <person name="Wu M."/>
        </authorList>
    </citation>
    <scope>NUCLEOTIDE SEQUENCE [LARGE SCALE GENOMIC DNA]</scope>
    <source>
        <strain evidence="12 13">ARL-13</strain>
    </source>
</reference>
<dbReference type="STRING" id="856793.MICA_494"/>
<dbReference type="PRINTS" id="PR00116">
    <property type="entry name" value="ARGINASE"/>
</dbReference>
<dbReference type="EC" id="3.5.3.1" evidence="3"/>
<dbReference type="GO" id="GO:0004053">
    <property type="term" value="F:arginase activity"/>
    <property type="evidence" value="ECO:0007669"/>
    <property type="project" value="UniProtKB-EC"/>
</dbReference>
<dbReference type="OrthoDB" id="9788689at2"/>
<dbReference type="InterPro" id="IPR014033">
    <property type="entry name" value="Arginase"/>
</dbReference>
<keyword evidence="5" id="KW-0056">Arginine metabolism</keyword>
<dbReference type="eggNOG" id="COG0010">
    <property type="taxonomic scope" value="Bacteria"/>
</dbReference>
<evidence type="ECO:0000256" key="8">
    <source>
        <dbReference type="ARBA" id="ARBA00023211"/>
    </source>
</evidence>
<evidence type="ECO:0000256" key="4">
    <source>
        <dbReference type="ARBA" id="ARBA00018123"/>
    </source>
</evidence>
<evidence type="ECO:0000256" key="3">
    <source>
        <dbReference type="ARBA" id="ARBA00012168"/>
    </source>
</evidence>
<keyword evidence="7 11" id="KW-0378">Hydrolase</keyword>
<dbReference type="Gene3D" id="3.40.800.10">
    <property type="entry name" value="Ureohydrolase domain"/>
    <property type="match status" value="1"/>
</dbReference>
<dbReference type="SUPFAM" id="SSF52768">
    <property type="entry name" value="Arginase/deacetylase"/>
    <property type="match status" value="1"/>
</dbReference>
<evidence type="ECO:0000256" key="1">
    <source>
        <dbReference type="ARBA" id="ARBA00001936"/>
    </source>
</evidence>
<dbReference type="PROSITE" id="PS51409">
    <property type="entry name" value="ARGINASE_2"/>
    <property type="match status" value="1"/>
</dbReference>
<dbReference type="GO" id="GO:0000050">
    <property type="term" value="P:urea cycle"/>
    <property type="evidence" value="ECO:0007669"/>
    <property type="project" value="UniProtKB-UniPathway"/>
</dbReference>
<keyword evidence="6" id="KW-0479">Metal-binding</keyword>
<gene>
    <name evidence="12" type="ordered locus">MICA_494</name>
</gene>
<dbReference type="PROSITE" id="PS01053">
    <property type="entry name" value="ARGINASE_1"/>
    <property type="match status" value="1"/>
</dbReference>
<dbReference type="PANTHER" id="PTHR43782:SF3">
    <property type="entry name" value="ARGINASE"/>
    <property type="match status" value="1"/>
</dbReference>
<dbReference type="KEGG" id="mai:MICA_494"/>
<organism evidence="12 13">
    <name type="scientific">Micavibrio aeruginosavorus (strain ARL-13)</name>
    <dbReference type="NCBI Taxonomy" id="856793"/>
    <lineage>
        <taxon>Bacteria</taxon>
        <taxon>Pseudomonadati</taxon>
        <taxon>Bdellovibrionota</taxon>
        <taxon>Bdellovibrionia</taxon>
        <taxon>Bdellovibrionales</taxon>
        <taxon>Pseudobdellovibrionaceae</taxon>
        <taxon>Micavibrio</taxon>
    </lineage>
</organism>
<dbReference type="Proteomes" id="UP000009286">
    <property type="component" value="Chromosome"/>
</dbReference>
<comment type="pathway">
    <text evidence="2">Nitrogen metabolism; urea cycle; L-ornithine and urea from L-arginine: step 1/1.</text>
</comment>
<evidence type="ECO:0000256" key="10">
    <source>
        <dbReference type="PROSITE-ProRule" id="PRU00742"/>
    </source>
</evidence>
<dbReference type="InterPro" id="IPR006035">
    <property type="entry name" value="Ureohydrolase"/>
</dbReference>
<proteinExistence type="inferred from homology"/>
<dbReference type="HOGENOM" id="CLU_039478_6_2_5"/>
<dbReference type="GO" id="GO:0030145">
    <property type="term" value="F:manganese ion binding"/>
    <property type="evidence" value="ECO:0007669"/>
    <property type="project" value="TreeGrafter"/>
</dbReference>
<dbReference type="InterPro" id="IPR023696">
    <property type="entry name" value="Ureohydrolase_dom_sf"/>
</dbReference>
<accession>G2KLK1</accession>
<name>G2KLK1_MICAA</name>
<dbReference type="GO" id="GO:0006525">
    <property type="term" value="P:arginine metabolic process"/>
    <property type="evidence" value="ECO:0007669"/>
    <property type="project" value="UniProtKB-KW"/>
</dbReference>
<keyword evidence="8" id="KW-0464">Manganese</keyword>
<dbReference type="RefSeq" id="WP_014102054.1">
    <property type="nucleotide sequence ID" value="NC_016026.1"/>
</dbReference>
<dbReference type="PANTHER" id="PTHR43782">
    <property type="entry name" value="ARGINASE"/>
    <property type="match status" value="1"/>
</dbReference>
<evidence type="ECO:0000256" key="11">
    <source>
        <dbReference type="RuleBase" id="RU003684"/>
    </source>
</evidence>
<protein>
    <recommendedName>
        <fullName evidence="4">Arginase</fullName>
        <ecNumber evidence="3">3.5.3.1</ecNumber>
    </recommendedName>
</protein>
<evidence type="ECO:0000256" key="5">
    <source>
        <dbReference type="ARBA" id="ARBA00022503"/>
    </source>
</evidence>
<dbReference type="EMBL" id="CP002382">
    <property type="protein sequence ID" value="AEP08831.1"/>
    <property type="molecule type" value="Genomic_DNA"/>
</dbReference>
<evidence type="ECO:0000256" key="6">
    <source>
        <dbReference type="ARBA" id="ARBA00022723"/>
    </source>
</evidence>
<evidence type="ECO:0000256" key="2">
    <source>
        <dbReference type="ARBA" id="ARBA00005098"/>
    </source>
</evidence>
<dbReference type="CDD" id="cd09989">
    <property type="entry name" value="Arginase"/>
    <property type="match status" value="1"/>
</dbReference>
<dbReference type="UniPathway" id="UPA00158">
    <property type="reaction ID" value="UER00270"/>
</dbReference>
<evidence type="ECO:0000313" key="12">
    <source>
        <dbReference type="EMBL" id="AEP08831.1"/>
    </source>
</evidence>
<dbReference type="GO" id="GO:0005829">
    <property type="term" value="C:cytosol"/>
    <property type="evidence" value="ECO:0007669"/>
    <property type="project" value="TreeGrafter"/>
</dbReference>
<comment type="catalytic activity">
    <reaction evidence="9">
        <text>L-arginine + H2O = urea + L-ornithine</text>
        <dbReference type="Rhea" id="RHEA:20569"/>
        <dbReference type="ChEBI" id="CHEBI:15377"/>
        <dbReference type="ChEBI" id="CHEBI:16199"/>
        <dbReference type="ChEBI" id="CHEBI:32682"/>
        <dbReference type="ChEBI" id="CHEBI:46911"/>
        <dbReference type="EC" id="3.5.3.1"/>
    </reaction>
</comment>
<dbReference type="AlphaFoldDB" id="G2KLK1"/>
<evidence type="ECO:0000256" key="9">
    <source>
        <dbReference type="ARBA" id="ARBA00047391"/>
    </source>
</evidence>
<comment type="similarity">
    <text evidence="10 11">Belongs to the arginase family.</text>
</comment>
<comment type="cofactor">
    <cofactor evidence="1">
        <name>Mn(2+)</name>
        <dbReference type="ChEBI" id="CHEBI:29035"/>
    </cofactor>
</comment>
<keyword evidence="13" id="KW-1185">Reference proteome</keyword>
<evidence type="ECO:0000256" key="7">
    <source>
        <dbReference type="ARBA" id="ARBA00022801"/>
    </source>
</evidence>
<dbReference type="Pfam" id="PF00491">
    <property type="entry name" value="Arginase"/>
    <property type="match status" value="1"/>
</dbReference>